<dbReference type="Proteomes" id="UP000765509">
    <property type="component" value="Unassembled WGS sequence"/>
</dbReference>
<keyword evidence="3" id="KW-1185">Reference proteome</keyword>
<protein>
    <submittedName>
        <fullName evidence="2">Uncharacterized protein</fullName>
    </submittedName>
</protein>
<gene>
    <name evidence="2" type="ORF">O181_094821</name>
</gene>
<feature type="region of interest" description="Disordered" evidence="1">
    <location>
        <begin position="65"/>
        <end position="85"/>
    </location>
</feature>
<evidence type="ECO:0000313" key="3">
    <source>
        <dbReference type="Proteomes" id="UP000765509"/>
    </source>
</evidence>
<proteinExistence type="predicted"/>
<organism evidence="2 3">
    <name type="scientific">Austropuccinia psidii MF-1</name>
    <dbReference type="NCBI Taxonomy" id="1389203"/>
    <lineage>
        <taxon>Eukaryota</taxon>
        <taxon>Fungi</taxon>
        <taxon>Dikarya</taxon>
        <taxon>Basidiomycota</taxon>
        <taxon>Pucciniomycotina</taxon>
        <taxon>Pucciniomycetes</taxon>
        <taxon>Pucciniales</taxon>
        <taxon>Sphaerophragmiaceae</taxon>
        <taxon>Austropuccinia</taxon>
    </lineage>
</organism>
<accession>A0A9Q3J484</accession>
<dbReference type="EMBL" id="AVOT02062001">
    <property type="protein sequence ID" value="MBW0555106.1"/>
    <property type="molecule type" value="Genomic_DNA"/>
</dbReference>
<name>A0A9Q3J484_9BASI</name>
<sequence length="115" mass="13644">MLYLVAKKKLRSVKEILKEFEDNEEELEEEELIASIIISISDYSKVEIEKEKKLNKLLNKSTTIRQCQRTQETQPQKESSKFFSNKTESVDRSKYQGIIISHKEIIKKEHFTYSK</sequence>
<dbReference type="AlphaFoldDB" id="A0A9Q3J484"/>
<evidence type="ECO:0000256" key="1">
    <source>
        <dbReference type="SAM" id="MobiDB-lite"/>
    </source>
</evidence>
<evidence type="ECO:0000313" key="2">
    <source>
        <dbReference type="EMBL" id="MBW0555106.1"/>
    </source>
</evidence>
<comment type="caution">
    <text evidence="2">The sequence shown here is derived from an EMBL/GenBank/DDBJ whole genome shotgun (WGS) entry which is preliminary data.</text>
</comment>
<reference evidence="2" key="1">
    <citation type="submission" date="2021-03" db="EMBL/GenBank/DDBJ databases">
        <title>Draft genome sequence of rust myrtle Austropuccinia psidii MF-1, a brazilian biotype.</title>
        <authorList>
            <person name="Quecine M.C."/>
            <person name="Pachon D.M.R."/>
            <person name="Bonatelli M.L."/>
            <person name="Correr F.H."/>
            <person name="Franceschini L.M."/>
            <person name="Leite T.F."/>
            <person name="Margarido G.R.A."/>
            <person name="Almeida C.A."/>
            <person name="Ferrarezi J.A."/>
            <person name="Labate C.A."/>
        </authorList>
    </citation>
    <scope>NUCLEOTIDE SEQUENCE</scope>
    <source>
        <strain evidence="2">MF-1</strain>
    </source>
</reference>